<dbReference type="PROSITE" id="PS51257">
    <property type="entry name" value="PROKAR_LIPOPROTEIN"/>
    <property type="match status" value="1"/>
</dbReference>
<dbReference type="Proteomes" id="UP000198226">
    <property type="component" value="Chromosome I"/>
</dbReference>
<sequence length="117" mass="12406">MTLKWWAVLVAAVSLTACVTANLVVGIGAGGQIPLVVNLFALTVAGTAVVLAVVAALHDRLDDRISALTEFLVARLDEIDDRTGDRNTGFVEGYLLNQDRPATVVPLGRPRRGAAER</sequence>
<proteinExistence type="predicted"/>
<accession>A0A120F9W0</accession>
<dbReference type="OrthoDB" id="3404569at2"/>
<name>A0A120F9W0_9ACTN</name>
<dbReference type="AlphaFoldDB" id="A0A120F9W0"/>
<keyword evidence="2" id="KW-1185">Reference proteome</keyword>
<evidence type="ECO:0000313" key="2">
    <source>
        <dbReference type="Proteomes" id="UP000198226"/>
    </source>
</evidence>
<dbReference type="EMBL" id="LT607752">
    <property type="protein sequence ID" value="SCG61471.1"/>
    <property type="molecule type" value="Genomic_DNA"/>
</dbReference>
<protein>
    <submittedName>
        <fullName evidence="1">Uncharacterized protein</fullName>
    </submittedName>
</protein>
<evidence type="ECO:0000313" key="1">
    <source>
        <dbReference type="EMBL" id="SCG61471.1"/>
    </source>
</evidence>
<organism evidence="1 2">
    <name type="scientific">Micromonospora rifamycinica</name>
    <dbReference type="NCBI Taxonomy" id="291594"/>
    <lineage>
        <taxon>Bacteria</taxon>
        <taxon>Bacillati</taxon>
        <taxon>Actinomycetota</taxon>
        <taxon>Actinomycetes</taxon>
        <taxon>Micromonosporales</taxon>
        <taxon>Micromonosporaceae</taxon>
        <taxon>Micromonospora</taxon>
    </lineage>
</organism>
<reference evidence="2" key="1">
    <citation type="submission" date="2016-06" db="EMBL/GenBank/DDBJ databases">
        <authorList>
            <person name="Varghese N."/>
            <person name="Submissions Spin"/>
        </authorList>
    </citation>
    <scope>NUCLEOTIDE SEQUENCE [LARGE SCALE GENOMIC DNA]</scope>
    <source>
        <strain evidence="2">DSM 44983</strain>
    </source>
</reference>
<dbReference type="RefSeq" id="WP_067302858.1">
    <property type="nucleotide sequence ID" value="NZ_LRMV01000012.1"/>
</dbReference>
<gene>
    <name evidence="1" type="ORF">GA0070623_2855</name>
</gene>